<gene>
    <name evidence="2" type="ORF">IRJ41_022865</name>
</gene>
<sequence length="90" mass="9979">GVSPETRPQSSPPESVLRSDKIPKSDQRVDMSLGCFGTVHLMNSPHTAGALKPVRRVRGIQAHRWGSYLKERDTLGSLQFHFAFLLHPGC</sequence>
<proteinExistence type="predicted"/>
<accession>A0A9W7TAD8</accession>
<keyword evidence="3" id="KW-1185">Reference proteome</keyword>
<feature type="region of interest" description="Disordered" evidence="1">
    <location>
        <begin position="1"/>
        <end position="26"/>
    </location>
</feature>
<evidence type="ECO:0000313" key="3">
    <source>
        <dbReference type="Proteomes" id="UP001059041"/>
    </source>
</evidence>
<dbReference type="EMBL" id="JAFHDT010000023">
    <property type="protein sequence ID" value="KAI7792936.1"/>
    <property type="molecule type" value="Genomic_DNA"/>
</dbReference>
<reference evidence="2" key="1">
    <citation type="submission" date="2021-02" db="EMBL/GenBank/DDBJ databases">
        <title>Comparative genomics reveals that relaxation of natural selection precedes convergent phenotypic evolution of cavefish.</title>
        <authorList>
            <person name="Peng Z."/>
        </authorList>
    </citation>
    <scope>NUCLEOTIDE SEQUENCE</scope>
    <source>
        <tissue evidence="2">Muscle</tissue>
    </source>
</reference>
<organism evidence="2 3">
    <name type="scientific">Triplophysa rosa</name>
    <name type="common">Cave loach</name>
    <dbReference type="NCBI Taxonomy" id="992332"/>
    <lineage>
        <taxon>Eukaryota</taxon>
        <taxon>Metazoa</taxon>
        <taxon>Chordata</taxon>
        <taxon>Craniata</taxon>
        <taxon>Vertebrata</taxon>
        <taxon>Euteleostomi</taxon>
        <taxon>Actinopterygii</taxon>
        <taxon>Neopterygii</taxon>
        <taxon>Teleostei</taxon>
        <taxon>Ostariophysi</taxon>
        <taxon>Cypriniformes</taxon>
        <taxon>Nemacheilidae</taxon>
        <taxon>Triplophysa</taxon>
    </lineage>
</organism>
<dbReference type="AlphaFoldDB" id="A0A9W7TAD8"/>
<evidence type="ECO:0000313" key="2">
    <source>
        <dbReference type="EMBL" id="KAI7792936.1"/>
    </source>
</evidence>
<feature type="compositionally biased region" description="Polar residues" evidence="1">
    <location>
        <begin position="1"/>
        <end position="13"/>
    </location>
</feature>
<protein>
    <submittedName>
        <fullName evidence="2">Uncharacterized protein</fullName>
    </submittedName>
</protein>
<evidence type="ECO:0000256" key="1">
    <source>
        <dbReference type="SAM" id="MobiDB-lite"/>
    </source>
</evidence>
<comment type="caution">
    <text evidence="2">The sequence shown here is derived from an EMBL/GenBank/DDBJ whole genome shotgun (WGS) entry which is preliminary data.</text>
</comment>
<name>A0A9W7TAD8_TRIRA</name>
<feature type="compositionally biased region" description="Basic and acidic residues" evidence="1">
    <location>
        <begin position="17"/>
        <end position="26"/>
    </location>
</feature>
<feature type="non-terminal residue" evidence="2">
    <location>
        <position position="1"/>
    </location>
</feature>
<dbReference type="Proteomes" id="UP001059041">
    <property type="component" value="Linkage Group LG23"/>
</dbReference>